<sequence length="314" mass="36982">MDPDMPFDIFREQFEKGLHPKFRKLYITLADEDMNREAVRKTIRKIHEINETAQEEKSTPHPYNCGYSRPHQYNQRWGHTPHREYNDNHHKDTYNSGPSQKYTDLRDTLVRKQSPHEYRRQNQPPIPHTRGRHGQPRCQDCNKYGHYSCKQAHQTSTRTSKDDFRPPPGSRPPHKQRTRPLRRHNKRNIHRNHLRFRIVPKHNPGGANDRKESPTKKNYSGHRTEITEIELGGATIPMDFLVNDASPYPVILGAQFMKETRPFIDCNEESITIKRKHGTAKIKILGLEPDTRLDELDPEKTKHQHAPTETQNQQ</sequence>
<dbReference type="EMBL" id="JBDJPC010000010">
    <property type="protein sequence ID" value="KAL1490237.1"/>
    <property type="molecule type" value="Genomic_DNA"/>
</dbReference>
<reference evidence="2 3" key="1">
    <citation type="submission" date="2024-05" db="EMBL/GenBank/DDBJ databases">
        <title>Genetic variation in Jamaican populations of the coffee berry borer (Hypothenemus hampei).</title>
        <authorList>
            <person name="Errbii M."/>
            <person name="Myrie A."/>
        </authorList>
    </citation>
    <scope>NUCLEOTIDE SEQUENCE [LARGE SCALE GENOMIC DNA]</scope>
    <source>
        <strain evidence="2">JA-Hopewell-2020-01-JO</strain>
        <tissue evidence="2">Whole body</tissue>
    </source>
</reference>
<proteinExistence type="predicted"/>
<comment type="caution">
    <text evidence="2">The sequence shown here is derived from an EMBL/GenBank/DDBJ whole genome shotgun (WGS) entry which is preliminary data.</text>
</comment>
<protein>
    <recommendedName>
        <fullName evidence="4">Reverse transcriptase domain-containing protein</fullName>
    </recommendedName>
</protein>
<feature type="region of interest" description="Disordered" evidence="1">
    <location>
        <begin position="50"/>
        <end position="139"/>
    </location>
</feature>
<name>A0ABD1E6C4_HYPHA</name>
<organism evidence="2 3">
    <name type="scientific">Hypothenemus hampei</name>
    <name type="common">Coffee berry borer</name>
    <dbReference type="NCBI Taxonomy" id="57062"/>
    <lineage>
        <taxon>Eukaryota</taxon>
        <taxon>Metazoa</taxon>
        <taxon>Ecdysozoa</taxon>
        <taxon>Arthropoda</taxon>
        <taxon>Hexapoda</taxon>
        <taxon>Insecta</taxon>
        <taxon>Pterygota</taxon>
        <taxon>Neoptera</taxon>
        <taxon>Endopterygota</taxon>
        <taxon>Coleoptera</taxon>
        <taxon>Polyphaga</taxon>
        <taxon>Cucujiformia</taxon>
        <taxon>Curculionidae</taxon>
        <taxon>Scolytinae</taxon>
        <taxon>Hypothenemus</taxon>
    </lineage>
</organism>
<dbReference type="Gene3D" id="2.40.70.10">
    <property type="entry name" value="Acid Proteases"/>
    <property type="match status" value="1"/>
</dbReference>
<feature type="compositionally biased region" description="Basic and acidic residues" evidence="1">
    <location>
        <begin position="103"/>
        <end position="120"/>
    </location>
</feature>
<keyword evidence="3" id="KW-1185">Reference proteome</keyword>
<dbReference type="AlphaFoldDB" id="A0ABD1E6C4"/>
<feature type="region of interest" description="Disordered" evidence="1">
    <location>
        <begin position="290"/>
        <end position="314"/>
    </location>
</feature>
<gene>
    <name evidence="2" type="ORF">ABEB36_012966</name>
</gene>
<evidence type="ECO:0000313" key="2">
    <source>
        <dbReference type="EMBL" id="KAL1490237.1"/>
    </source>
</evidence>
<feature type="compositionally biased region" description="Basic and acidic residues" evidence="1">
    <location>
        <begin position="81"/>
        <end position="93"/>
    </location>
</feature>
<dbReference type="InterPro" id="IPR021109">
    <property type="entry name" value="Peptidase_aspartic_dom_sf"/>
</dbReference>
<feature type="compositionally biased region" description="Basic and acidic residues" evidence="1">
    <location>
        <begin position="290"/>
        <end position="301"/>
    </location>
</feature>
<feature type="region of interest" description="Disordered" evidence="1">
    <location>
        <begin position="152"/>
        <end position="221"/>
    </location>
</feature>
<feature type="compositionally biased region" description="Basic residues" evidence="1">
    <location>
        <begin position="172"/>
        <end position="200"/>
    </location>
</feature>
<evidence type="ECO:0008006" key="4">
    <source>
        <dbReference type="Google" id="ProtNLM"/>
    </source>
</evidence>
<feature type="compositionally biased region" description="Basic and acidic residues" evidence="1">
    <location>
        <begin position="50"/>
        <end position="59"/>
    </location>
</feature>
<evidence type="ECO:0000313" key="3">
    <source>
        <dbReference type="Proteomes" id="UP001566132"/>
    </source>
</evidence>
<evidence type="ECO:0000256" key="1">
    <source>
        <dbReference type="SAM" id="MobiDB-lite"/>
    </source>
</evidence>
<accession>A0ABD1E6C4</accession>
<dbReference type="Proteomes" id="UP001566132">
    <property type="component" value="Unassembled WGS sequence"/>
</dbReference>